<proteinExistence type="predicted"/>
<evidence type="ECO:0000313" key="1">
    <source>
        <dbReference type="EMBL" id="EFC88668.1"/>
    </source>
</evidence>
<dbReference type="AlphaFoldDB" id="D2ZVS3"/>
<sequence>MHGSGMFVVNPPYLLAKKLADTLPKLTEILAQDDAARFVLDYQIK</sequence>
<organism evidence="1 2">
    <name type="scientific">Neisseria mucosa (strain ATCC 25996 / DSM 4631 / NCTC 10774 / M26)</name>
    <dbReference type="NCBI Taxonomy" id="546266"/>
    <lineage>
        <taxon>Bacteria</taxon>
        <taxon>Pseudomonadati</taxon>
        <taxon>Pseudomonadota</taxon>
        <taxon>Betaproteobacteria</taxon>
        <taxon>Neisseriales</taxon>
        <taxon>Neisseriaceae</taxon>
        <taxon>Neisseria</taxon>
    </lineage>
</organism>
<dbReference type="Gene3D" id="3.40.50.150">
    <property type="entry name" value="Vaccinia Virus protein VP39"/>
    <property type="match status" value="1"/>
</dbReference>
<dbReference type="eggNOG" id="COG2961">
    <property type="taxonomic scope" value="Bacteria"/>
</dbReference>
<gene>
    <name evidence="1" type="ORF">NEIMUCOT_04717</name>
</gene>
<comment type="caution">
    <text evidence="1">The sequence shown here is derived from an EMBL/GenBank/DDBJ whole genome shotgun (WGS) entry which is preliminary data.</text>
</comment>
<dbReference type="Proteomes" id="UP000003344">
    <property type="component" value="Unassembled WGS sequence"/>
</dbReference>
<dbReference type="STRING" id="546266.NEIMUCOT_04717"/>
<reference evidence="1 2" key="1">
    <citation type="submission" date="2009-10" db="EMBL/GenBank/DDBJ databases">
        <authorList>
            <person name="Weinstock G."/>
            <person name="Sodergren E."/>
            <person name="Clifton S."/>
            <person name="Fulton L."/>
            <person name="Fulton B."/>
            <person name="Courtney L."/>
            <person name="Fronick C."/>
            <person name="Harrison M."/>
            <person name="Strong C."/>
            <person name="Farmer C."/>
            <person name="Delahaunty K."/>
            <person name="Markovic C."/>
            <person name="Hall O."/>
            <person name="Minx P."/>
            <person name="Tomlinson C."/>
            <person name="Mitreva M."/>
            <person name="Nelson J."/>
            <person name="Hou S."/>
            <person name="Wollam A."/>
            <person name="Pepin K.H."/>
            <person name="Johnson M."/>
            <person name="Bhonagiri V."/>
            <person name="Nash W.E."/>
            <person name="Warren W."/>
            <person name="Chinwalla A."/>
            <person name="Mardis E.R."/>
            <person name="Wilson R.K."/>
        </authorList>
    </citation>
    <scope>NUCLEOTIDE SEQUENCE [LARGE SCALE GENOMIC DNA]</scope>
    <source>
        <strain evidence="2">ATCC 25996 / DSM 4631 / NCTC 10774 / M26</strain>
    </source>
</reference>
<name>D2ZVS3_NEIM2</name>
<dbReference type="InterPro" id="IPR029063">
    <property type="entry name" value="SAM-dependent_MTases_sf"/>
</dbReference>
<protein>
    <submittedName>
        <fullName evidence="1">Uncharacterized protein</fullName>
    </submittedName>
</protein>
<evidence type="ECO:0000313" key="2">
    <source>
        <dbReference type="Proteomes" id="UP000003344"/>
    </source>
</evidence>
<accession>D2ZVS3</accession>
<dbReference type="EMBL" id="ACDX02000006">
    <property type="protein sequence ID" value="EFC88668.1"/>
    <property type="molecule type" value="Genomic_DNA"/>
</dbReference>
<dbReference type="SUPFAM" id="SSF53335">
    <property type="entry name" value="S-adenosyl-L-methionine-dependent methyltransferases"/>
    <property type="match status" value="1"/>
</dbReference>